<reference evidence="2 3" key="1">
    <citation type="submission" date="2020-08" db="EMBL/GenBank/DDBJ databases">
        <title>Genome public.</title>
        <authorList>
            <person name="Liu C."/>
            <person name="Sun Q."/>
        </authorList>
    </citation>
    <scope>NUCLEOTIDE SEQUENCE [LARGE SCALE GENOMIC DNA]</scope>
    <source>
        <strain evidence="2 3">NSJ-34</strain>
    </source>
</reference>
<dbReference type="CDD" id="cd04301">
    <property type="entry name" value="NAT_SF"/>
    <property type="match status" value="1"/>
</dbReference>
<proteinExistence type="predicted"/>
<dbReference type="Gene3D" id="3.40.630.30">
    <property type="match status" value="1"/>
</dbReference>
<evidence type="ECO:0000313" key="2">
    <source>
        <dbReference type="EMBL" id="MBC5673657.1"/>
    </source>
</evidence>
<evidence type="ECO:0000313" key="3">
    <source>
        <dbReference type="Proteomes" id="UP000654573"/>
    </source>
</evidence>
<dbReference type="Pfam" id="PF00583">
    <property type="entry name" value="Acetyltransf_1"/>
    <property type="match status" value="1"/>
</dbReference>
<dbReference type="SUPFAM" id="SSF55729">
    <property type="entry name" value="Acyl-CoA N-acyltransferases (Nat)"/>
    <property type="match status" value="1"/>
</dbReference>
<dbReference type="InterPro" id="IPR000182">
    <property type="entry name" value="GNAT_dom"/>
</dbReference>
<dbReference type="Proteomes" id="UP000654573">
    <property type="component" value="Unassembled WGS sequence"/>
</dbReference>
<gene>
    <name evidence="2" type="ORF">H8S76_15520</name>
</gene>
<accession>A0ABR7FEK8</accession>
<keyword evidence="3" id="KW-1185">Reference proteome</keyword>
<protein>
    <submittedName>
        <fullName evidence="2">GNAT family N-acetyltransferase</fullName>
    </submittedName>
</protein>
<comment type="caution">
    <text evidence="2">The sequence shown here is derived from an EMBL/GenBank/DDBJ whole genome shotgun (WGS) entry which is preliminary data.</text>
</comment>
<evidence type="ECO:0000259" key="1">
    <source>
        <dbReference type="PROSITE" id="PS51186"/>
    </source>
</evidence>
<dbReference type="EMBL" id="JACOOU010000007">
    <property type="protein sequence ID" value="MBC5673657.1"/>
    <property type="molecule type" value="Genomic_DNA"/>
</dbReference>
<sequence>MAWQQSYRGTFDEAYLLSKSVEVRKQEFISRISADSYFDYLIYKKQIPIGILILEADSKNVLEIESLYILEAFRNVGAGSAALAFVVKTAEALGKRKISLWTLECNKRARRFYEQNNFVVTGEKRTIYRGDSFTQIKYSRLLSGRVEEK</sequence>
<name>A0ABR7FEK8_9FIRM</name>
<dbReference type="RefSeq" id="WP_158587350.1">
    <property type="nucleotide sequence ID" value="NZ_JACOOU010000007.1"/>
</dbReference>
<feature type="domain" description="N-acetyltransferase" evidence="1">
    <location>
        <begin position="1"/>
        <end position="143"/>
    </location>
</feature>
<dbReference type="InterPro" id="IPR016181">
    <property type="entry name" value="Acyl_CoA_acyltransferase"/>
</dbReference>
<dbReference type="PROSITE" id="PS51186">
    <property type="entry name" value="GNAT"/>
    <property type="match status" value="1"/>
</dbReference>
<organism evidence="2 3">
    <name type="scientific">Blautia celeris</name>
    <dbReference type="NCBI Taxonomy" id="2763026"/>
    <lineage>
        <taxon>Bacteria</taxon>
        <taxon>Bacillati</taxon>
        <taxon>Bacillota</taxon>
        <taxon>Clostridia</taxon>
        <taxon>Lachnospirales</taxon>
        <taxon>Lachnospiraceae</taxon>
        <taxon>Blautia</taxon>
    </lineage>
</organism>